<proteinExistence type="inferred from homology"/>
<dbReference type="PANTHER" id="PTHR42879:SF6">
    <property type="entry name" value="NADPH-DEPENDENT REDUCTASE BACG"/>
    <property type="match status" value="1"/>
</dbReference>
<dbReference type="AlphaFoldDB" id="A0A160VDQ7"/>
<reference evidence="2" key="1">
    <citation type="submission" date="2015-10" db="EMBL/GenBank/DDBJ databases">
        <authorList>
            <person name="Gilbert D.G."/>
        </authorList>
    </citation>
    <scope>NUCLEOTIDE SEQUENCE</scope>
</reference>
<dbReference type="PANTHER" id="PTHR42879">
    <property type="entry name" value="3-OXOACYL-(ACYL-CARRIER-PROTEIN) REDUCTASE"/>
    <property type="match status" value="1"/>
</dbReference>
<dbReference type="GO" id="GO:0004316">
    <property type="term" value="F:3-oxoacyl-[acyl-carrier-protein] reductase (NADPH) activity"/>
    <property type="evidence" value="ECO:0007669"/>
    <property type="project" value="UniProtKB-EC"/>
</dbReference>
<protein>
    <submittedName>
        <fullName evidence="2">3-oxoacyl-[acyl-carrier protein] reductase</fullName>
        <ecNumber evidence="2">1.1.1.100</ecNumber>
    </submittedName>
</protein>
<gene>
    <name evidence="2" type="ORF">MGWOODY_Mmi152</name>
</gene>
<sequence>MKHKVAIITAASRGMGAACARELAENNYHVVLMSTTDSVLVLADELGGKGLIGNVTNPDDLQNLVDLAVESYDQVDAVINNTGHPPKGELLEITDADWRQAFDLLLMNVVRMCRLVVPLMLKNGGSIVNISSFGAEEPNLAFPTSSTIRAGLSAYVKLFADKYGKDGIRMNNILPGFVDSYDVSDEIRSAIPLGREAAVSEIAKTAAFLLSEEASYITGQNIRADGGLGRSM</sequence>
<dbReference type="Gene3D" id="3.40.50.720">
    <property type="entry name" value="NAD(P)-binding Rossmann-like Domain"/>
    <property type="match status" value="1"/>
</dbReference>
<comment type="similarity">
    <text evidence="1">Belongs to the short-chain dehydrogenases/reductases (SDR) family.</text>
</comment>
<accession>A0A160VDQ7</accession>
<dbReference type="InterPro" id="IPR002347">
    <property type="entry name" value="SDR_fam"/>
</dbReference>
<evidence type="ECO:0000313" key="2">
    <source>
        <dbReference type="EMBL" id="CUV08640.1"/>
    </source>
</evidence>
<dbReference type="Pfam" id="PF13561">
    <property type="entry name" value="adh_short_C2"/>
    <property type="match status" value="1"/>
</dbReference>
<dbReference type="InterPro" id="IPR036291">
    <property type="entry name" value="NAD(P)-bd_dom_sf"/>
</dbReference>
<organism evidence="2">
    <name type="scientific">hydrothermal vent metagenome</name>
    <dbReference type="NCBI Taxonomy" id="652676"/>
    <lineage>
        <taxon>unclassified sequences</taxon>
        <taxon>metagenomes</taxon>
        <taxon>ecological metagenomes</taxon>
    </lineage>
</organism>
<keyword evidence="2" id="KW-0560">Oxidoreductase</keyword>
<evidence type="ECO:0000256" key="1">
    <source>
        <dbReference type="ARBA" id="ARBA00006484"/>
    </source>
</evidence>
<dbReference type="EC" id="1.1.1.100" evidence="2"/>
<dbReference type="EMBL" id="FAXC01000097">
    <property type="protein sequence ID" value="CUV08640.1"/>
    <property type="molecule type" value="Genomic_DNA"/>
</dbReference>
<name>A0A160VDQ7_9ZZZZ</name>
<dbReference type="SUPFAM" id="SSF51735">
    <property type="entry name" value="NAD(P)-binding Rossmann-fold domains"/>
    <property type="match status" value="1"/>
</dbReference>
<dbReference type="InterPro" id="IPR050259">
    <property type="entry name" value="SDR"/>
</dbReference>
<dbReference type="PRINTS" id="PR00081">
    <property type="entry name" value="GDHRDH"/>
</dbReference>